<gene>
    <name evidence="1" type="ORF">L2E82_44791</name>
</gene>
<name>A0ACB8ZS29_CICIN</name>
<dbReference type="EMBL" id="CM042016">
    <property type="protein sequence ID" value="KAI3700170.1"/>
    <property type="molecule type" value="Genomic_DNA"/>
</dbReference>
<protein>
    <submittedName>
        <fullName evidence="1">Uncharacterized protein</fullName>
    </submittedName>
</protein>
<dbReference type="Proteomes" id="UP001055811">
    <property type="component" value="Linkage Group LG08"/>
</dbReference>
<proteinExistence type="predicted"/>
<accession>A0ACB8ZS29</accession>
<evidence type="ECO:0000313" key="2">
    <source>
        <dbReference type="Proteomes" id="UP001055811"/>
    </source>
</evidence>
<reference evidence="1 2" key="2">
    <citation type="journal article" date="2022" name="Mol. Ecol. Resour.">
        <title>The genomes of chicory, endive, great burdock and yacon provide insights into Asteraceae paleo-polyploidization history and plant inulin production.</title>
        <authorList>
            <person name="Fan W."/>
            <person name="Wang S."/>
            <person name="Wang H."/>
            <person name="Wang A."/>
            <person name="Jiang F."/>
            <person name="Liu H."/>
            <person name="Zhao H."/>
            <person name="Xu D."/>
            <person name="Zhang Y."/>
        </authorList>
    </citation>
    <scope>NUCLEOTIDE SEQUENCE [LARGE SCALE GENOMIC DNA]</scope>
    <source>
        <strain evidence="2">cv. Punajuju</strain>
        <tissue evidence="1">Leaves</tissue>
    </source>
</reference>
<sequence length="106" mass="11237">MLISSNSASSATGSILTNSISSLCLSSKCDGGDDGDGRSGKSSWGRLLGFLEMESYGTESREAESVAMKQIWVSLKGASTNNAQIPKYKEVGDYKPAINPKNNQKP</sequence>
<organism evidence="1 2">
    <name type="scientific">Cichorium intybus</name>
    <name type="common">Chicory</name>
    <dbReference type="NCBI Taxonomy" id="13427"/>
    <lineage>
        <taxon>Eukaryota</taxon>
        <taxon>Viridiplantae</taxon>
        <taxon>Streptophyta</taxon>
        <taxon>Embryophyta</taxon>
        <taxon>Tracheophyta</taxon>
        <taxon>Spermatophyta</taxon>
        <taxon>Magnoliopsida</taxon>
        <taxon>eudicotyledons</taxon>
        <taxon>Gunneridae</taxon>
        <taxon>Pentapetalae</taxon>
        <taxon>asterids</taxon>
        <taxon>campanulids</taxon>
        <taxon>Asterales</taxon>
        <taxon>Asteraceae</taxon>
        <taxon>Cichorioideae</taxon>
        <taxon>Cichorieae</taxon>
        <taxon>Cichoriinae</taxon>
        <taxon>Cichorium</taxon>
    </lineage>
</organism>
<keyword evidence="2" id="KW-1185">Reference proteome</keyword>
<evidence type="ECO:0000313" key="1">
    <source>
        <dbReference type="EMBL" id="KAI3700170.1"/>
    </source>
</evidence>
<comment type="caution">
    <text evidence="1">The sequence shown here is derived from an EMBL/GenBank/DDBJ whole genome shotgun (WGS) entry which is preliminary data.</text>
</comment>
<reference evidence="2" key="1">
    <citation type="journal article" date="2022" name="Mol. Ecol. Resour.">
        <title>The genomes of chicory, endive, great burdock and yacon provide insights into Asteraceae palaeo-polyploidization history and plant inulin production.</title>
        <authorList>
            <person name="Fan W."/>
            <person name="Wang S."/>
            <person name="Wang H."/>
            <person name="Wang A."/>
            <person name="Jiang F."/>
            <person name="Liu H."/>
            <person name="Zhao H."/>
            <person name="Xu D."/>
            <person name="Zhang Y."/>
        </authorList>
    </citation>
    <scope>NUCLEOTIDE SEQUENCE [LARGE SCALE GENOMIC DNA]</scope>
    <source>
        <strain evidence="2">cv. Punajuju</strain>
    </source>
</reference>